<dbReference type="KEGG" id="pmad:BAY61_10040"/>
<dbReference type="NCBIfam" id="TIGR02547">
    <property type="entry name" value="casA_cse1"/>
    <property type="match status" value="1"/>
</dbReference>
<dbReference type="RefSeq" id="WP_091795501.1">
    <property type="nucleotide sequence ID" value="NZ_CP016353.1"/>
</dbReference>
<reference evidence="1 2" key="1">
    <citation type="submission" date="2016-10" db="EMBL/GenBank/DDBJ databases">
        <authorList>
            <person name="de Groot N.N."/>
        </authorList>
    </citation>
    <scope>NUCLEOTIDE SEQUENCE [LARGE SCALE GENOMIC DNA]</scope>
    <source>
        <strain evidence="1 2">CGMCC 4.5506</strain>
    </source>
</reference>
<dbReference type="OrthoDB" id="3187690at2"/>
<dbReference type="AlphaFoldDB" id="A0A222VMZ6"/>
<sequence length="553" mass="59834">MTGSDSHPFDLLTEPWLPVRTISGETVELSLREVFGKAHDLVAISGDLATQDVALLRLLLAVLHRAVGGPRDLDHWEQLWSGKELPHARIEDYLDSHRDRFALFHPETPFFQVAGLRTAKGETAELSKLIADVPNGHPFFTTRLGSDLSLSFAEAARWVVHCQAFDPSGIKTGPVDDPRTKGGRGYPIGTGWAGRVGSVLVEGATLRDTLLLNLIASDFGDTARSPGDDLPAWERPVALPGGTRDPSGPLDLYTWQARRIRLVPDNGKVTSVLICNGEAIDTKNRHNDEPLTAWRRSAAQEKQHRLPQVYMPRQHDPSRAIWRGLQSLLPAAFENSVQNATAASGLTAVVLDWVSGLTLEGALPGDFPLRLRTVGMKYGSKDAVTEDIVDDALSLHAVLLRQDAVELVGTVLSCVSAAEQAARALGQLALNVAQAAGKSPPKPSGANPSDVSDRDRATELAYGQLDIAFRKWIPGLGPKTDPTQAQREWHHNVKQEIDPLGDDILARAPAVAITGRQVGGRLVTAAHAQSWFYLALSKAIPMAFDRGPQGSSS</sequence>
<protein>
    <submittedName>
        <fullName evidence="1">CRISPR system Cascade subunit CasA</fullName>
    </submittedName>
</protein>
<evidence type="ECO:0000313" key="2">
    <source>
        <dbReference type="Proteomes" id="UP000199494"/>
    </source>
</evidence>
<dbReference type="Pfam" id="PF09481">
    <property type="entry name" value="CRISPR_Cse1"/>
    <property type="match status" value="1"/>
</dbReference>
<dbReference type="CDD" id="cd09729">
    <property type="entry name" value="Cse1_I-E"/>
    <property type="match status" value="1"/>
</dbReference>
<gene>
    <name evidence="1" type="ORF">SAMN05421630_101370</name>
</gene>
<proteinExistence type="predicted"/>
<dbReference type="Proteomes" id="UP000199494">
    <property type="component" value="Unassembled WGS sequence"/>
</dbReference>
<dbReference type="InterPro" id="IPR013381">
    <property type="entry name" value="CRISPR-assoc_prot_Cse1"/>
</dbReference>
<evidence type="ECO:0000313" key="1">
    <source>
        <dbReference type="EMBL" id="SDC08589.1"/>
    </source>
</evidence>
<accession>A0A222VMZ6</accession>
<organism evidence="1 2">
    <name type="scientific">Prauserella marina</name>
    <dbReference type="NCBI Taxonomy" id="530584"/>
    <lineage>
        <taxon>Bacteria</taxon>
        <taxon>Bacillati</taxon>
        <taxon>Actinomycetota</taxon>
        <taxon>Actinomycetes</taxon>
        <taxon>Pseudonocardiales</taxon>
        <taxon>Pseudonocardiaceae</taxon>
        <taxon>Prauserella</taxon>
    </lineage>
</organism>
<dbReference type="Gene3D" id="1.10.132.100">
    <property type="match status" value="1"/>
</dbReference>
<dbReference type="STRING" id="530584.SAMN05421630_101370"/>
<keyword evidence="2" id="KW-1185">Reference proteome</keyword>
<dbReference type="EMBL" id="FMZE01000001">
    <property type="protein sequence ID" value="SDC08589.1"/>
    <property type="molecule type" value="Genomic_DNA"/>
</dbReference>
<name>A0A222VMZ6_9PSEU</name>